<reference evidence="1" key="1">
    <citation type="submission" date="2020-08" db="EMBL/GenBank/DDBJ databases">
        <title>Multicomponent nature underlies the extraordinary mechanical properties of spider dragline silk.</title>
        <authorList>
            <person name="Kono N."/>
            <person name="Nakamura H."/>
            <person name="Mori M."/>
            <person name="Yoshida Y."/>
            <person name="Ohtoshi R."/>
            <person name="Malay A.D."/>
            <person name="Moran D.A.P."/>
            <person name="Tomita M."/>
            <person name="Numata K."/>
            <person name="Arakawa K."/>
        </authorList>
    </citation>
    <scope>NUCLEOTIDE SEQUENCE</scope>
</reference>
<dbReference type="EMBL" id="BMAW01102848">
    <property type="protein sequence ID" value="GFT06212.1"/>
    <property type="molecule type" value="Genomic_DNA"/>
</dbReference>
<accession>A0A8X6NC58</accession>
<keyword evidence="2" id="KW-1185">Reference proteome</keyword>
<dbReference type="Proteomes" id="UP000887013">
    <property type="component" value="Unassembled WGS sequence"/>
</dbReference>
<gene>
    <name evidence="1" type="primary">NCL1_45745</name>
    <name evidence="1" type="ORF">NPIL_639801</name>
</gene>
<organism evidence="1 2">
    <name type="scientific">Nephila pilipes</name>
    <name type="common">Giant wood spider</name>
    <name type="synonym">Nephila maculata</name>
    <dbReference type="NCBI Taxonomy" id="299642"/>
    <lineage>
        <taxon>Eukaryota</taxon>
        <taxon>Metazoa</taxon>
        <taxon>Ecdysozoa</taxon>
        <taxon>Arthropoda</taxon>
        <taxon>Chelicerata</taxon>
        <taxon>Arachnida</taxon>
        <taxon>Araneae</taxon>
        <taxon>Araneomorphae</taxon>
        <taxon>Entelegynae</taxon>
        <taxon>Araneoidea</taxon>
        <taxon>Nephilidae</taxon>
        <taxon>Nephila</taxon>
    </lineage>
</organism>
<evidence type="ECO:0000313" key="1">
    <source>
        <dbReference type="EMBL" id="GFT06212.1"/>
    </source>
</evidence>
<dbReference type="AlphaFoldDB" id="A0A8X6NC58"/>
<comment type="caution">
    <text evidence="1">The sequence shown here is derived from an EMBL/GenBank/DDBJ whole genome shotgun (WGS) entry which is preliminary data.</text>
</comment>
<protein>
    <submittedName>
        <fullName evidence="1">Complex I intermediate-associated protein 30</fullName>
    </submittedName>
</protein>
<evidence type="ECO:0000313" key="2">
    <source>
        <dbReference type="Proteomes" id="UP000887013"/>
    </source>
</evidence>
<name>A0A8X6NC58_NEPPI</name>
<sequence length="124" mass="14657">MRNITGVLKCNCLFFKDIKRLSPALYFSCVDHKKSFSQTQVRKSIFERNTRGSGYPVYPFDGKHWTEHVRDGSKIFIEECKLFCEEVKEHFLNDPKIYTDGDTDVFFRFDSKEKKNGFHNLEVT</sequence>
<proteinExistence type="predicted"/>